<proteinExistence type="predicted"/>
<dbReference type="InterPro" id="IPR029063">
    <property type="entry name" value="SAM-dependent_MTases_sf"/>
</dbReference>
<gene>
    <name evidence="3" type="ORF">EJ03DRAFT_323186</name>
</gene>
<sequence>MNLRTKRLDPRAVTYPITADPPAADMDGLFYAYHAPRSSAQQKYTQARLTAIADESAKRKGSVPHILPSQKSRYLSVEDLERTATGESNRSASATATSSLLTPKGSQSLRYQASLDYIEDPPLSPAFGVTMESTTRANTSTSSVSSAHSDQAHRQLLDNPFELRHGRRYVREIPYPLPCDLAEIQRQNLRTMLGCKVFGQAICSPYVTKDMPRKVLDMGCGSGYWSAMCHEYFCSLGINDVEFTGLDVAPLAPDLSKQGVNWRFVRHDFRRIPLPFEDGEFDLIICKDLSLSLPIGPQPQKLTDEAIRILREGGTVEIWDSDHCIRSLVAHPPPLPPKQRNEVDLETAEATATYPISPGTPFAPAQNKYLVHANNWIIEALDRRKLPPVPTTTIAQTLYNEAESLSDIGFRRIAIPLSAELRWEREKHAQTIAGAENVADSPLSTRGKSKQLGDHPLNEDQMALRQTALLTVLQMIESMEPMLKESSGKNAEEWSQWWASMMADLLDPSRGSLGGECLEVGAWWARKRTVRDA</sequence>
<feature type="region of interest" description="Disordered" evidence="1">
    <location>
        <begin position="81"/>
        <end position="101"/>
    </location>
</feature>
<dbReference type="EMBL" id="ML995809">
    <property type="protein sequence ID" value="KAF2773809.1"/>
    <property type="molecule type" value="Genomic_DNA"/>
</dbReference>
<feature type="compositionally biased region" description="Low complexity" evidence="1">
    <location>
        <begin position="91"/>
        <end position="101"/>
    </location>
</feature>
<dbReference type="Proteomes" id="UP000799436">
    <property type="component" value="Unassembled WGS sequence"/>
</dbReference>
<dbReference type="CDD" id="cd02440">
    <property type="entry name" value="AdoMet_MTases"/>
    <property type="match status" value="1"/>
</dbReference>
<name>A0A6G1LMK4_9PEZI</name>
<keyword evidence="4" id="KW-1185">Reference proteome</keyword>
<dbReference type="PANTHER" id="PTHR43591:SF50">
    <property type="entry name" value="METHYLTRANSFERASE DOMAIN-CONTAINING PROTEIN-RELATED"/>
    <property type="match status" value="1"/>
</dbReference>
<reference evidence="3" key="1">
    <citation type="journal article" date="2020" name="Stud. Mycol.">
        <title>101 Dothideomycetes genomes: a test case for predicting lifestyles and emergence of pathogens.</title>
        <authorList>
            <person name="Haridas S."/>
            <person name="Albert R."/>
            <person name="Binder M."/>
            <person name="Bloem J."/>
            <person name="Labutti K."/>
            <person name="Salamov A."/>
            <person name="Andreopoulos B."/>
            <person name="Baker S."/>
            <person name="Barry K."/>
            <person name="Bills G."/>
            <person name="Bluhm B."/>
            <person name="Cannon C."/>
            <person name="Castanera R."/>
            <person name="Culley D."/>
            <person name="Daum C."/>
            <person name="Ezra D."/>
            <person name="Gonzalez J."/>
            <person name="Henrissat B."/>
            <person name="Kuo A."/>
            <person name="Liang C."/>
            <person name="Lipzen A."/>
            <person name="Lutzoni F."/>
            <person name="Magnuson J."/>
            <person name="Mondo S."/>
            <person name="Nolan M."/>
            <person name="Ohm R."/>
            <person name="Pangilinan J."/>
            <person name="Park H.-J."/>
            <person name="Ramirez L."/>
            <person name="Alfaro M."/>
            <person name="Sun H."/>
            <person name="Tritt A."/>
            <person name="Yoshinaga Y."/>
            <person name="Zwiers L.-H."/>
            <person name="Turgeon B."/>
            <person name="Goodwin S."/>
            <person name="Spatafora J."/>
            <person name="Crous P."/>
            <person name="Grigoriev I."/>
        </authorList>
    </citation>
    <scope>NUCLEOTIDE SEQUENCE</scope>
    <source>
        <strain evidence="3">CBS 116005</strain>
    </source>
</reference>
<organism evidence="3 4">
    <name type="scientific">Teratosphaeria nubilosa</name>
    <dbReference type="NCBI Taxonomy" id="161662"/>
    <lineage>
        <taxon>Eukaryota</taxon>
        <taxon>Fungi</taxon>
        <taxon>Dikarya</taxon>
        <taxon>Ascomycota</taxon>
        <taxon>Pezizomycotina</taxon>
        <taxon>Dothideomycetes</taxon>
        <taxon>Dothideomycetidae</taxon>
        <taxon>Mycosphaerellales</taxon>
        <taxon>Teratosphaeriaceae</taxon>
        <taxon>Teratosphaeria</taxon>
    </lineage>
</organism>
<dbReference type="Gene3D" id="3.40.50.150">
    <property type="entry name" value="Vaccinia Virus protein VP39"/>
    <property type="match status" value="1"/>
</dbReference>
<protein>
    <recommendedName>
        <fullName evidence="2">Methyltransferase domain-containing protein</fullName>
    </recommendedName>
</protein>
<evidence type="ECO:0000313" key="3">
    <source>
        <dbReference type="EMBL" id="KAF2773809.1"/>
    </source>
</evidence>
<dbReference type="PANTHER" id="PTHR43591">
    <property type="entry name" value="METHYLTRANSFERASE"/>
    <property type="match status" value="1"/>
</dbReference>
<evidence type="ECO:0000259" key="2">
    <source>
        <dbReference type="Pfam" id="PF13649"/>
    </source>
</evidence>
<dbReference type="Pfam" id="PF13649">
    <property type="entry name" value="Methyltransf_25"/>
    <property type="match status" value="1"/>
</dbReference>
<dbReference type="SUPFAM" id="SSF53335">
    <property type="entry name" value="S-adenosyl-L-methionine-dependent methyltransferases"/>
    <property type="match status" value="1"/>
</dbReference>
<accession>A0A6G1LMK4</accession>
<evidence type="ECO:0000313" key="4">
    <source>
        <dbReference type="Proteomes" id="UP000799436"/>
    </source>
</evidence>
<evidence type="ECO:0000256" key="1">
    <source>
        <dbReference type="SAM" id="MobiDB-lite"/>
    </source>
</evidence>
<dbReference type="OrthoDB" id="2013972at2759"/>
<dbReference type="AlphaFoldDB" id="A0A6G1LMK4"/>
<dbReference type="InterPro" id="IPR041698">
    <property type="entry name" value="Methyltransf_25"/>
</dbReference>
<feature type="domain" description="Methyltransferase" evidence="2">
    <location>
        <begin position="215"/>
        <end position="314"/>
    </location>
</feature>